<evidence type="ECO:0000256" key="1">
    <source>
        <dbReference type="SAM" id="Phobius"/>
    </source>
</evidence>
<dbReference type="Proteomes" id="UP000199041">
    <property type="component" value="Unassembled WGS sequence"/>
</dbReference>
<proteinExistence type="predicted"/>
<keyword evidence="1" id="KW-0472">Membrane</keyword>
<keyword evidence="1" id="KW-1133">Transmembrane helix</keyword>
<keyword evidence="1" id="KW-0812">Transmembrane</keyword>
<feature type="transmembrane region" description="Helical" evidence="1">
    <location>
        <begin position="30"/>
        <end position="52"/>
    </location>
</feature>
<reference evidence="2 3" key="1">
    <citation type="submission" date="2016-10" db="EMBL/GenBank/DDBJ databases">
        <authorList>
            <person name="de Groot N.N."/>
        </authorList>
    </citation>
    <scope>NUCLEOTIDE SEQUENCE [LARGE SCALE GENOMIC DNA]</scope>
    <source>
        <strain evidence="2 3">Vu-144</strain>
    </source>
</reference>
<dbReference type="InterPro" id="IPR011042">
    <property type="entry name" value="6-blade_b-propeller_TolB-like"/>
</dbReference>
<evidence type="ECO:0008006" key="4">
    <source>
        <dbReference type="Google" id="ProtNLM"/>
    </source>
</evidence>
<protein>
    <recommendedName>
        <fullName evidence="4">6-bladed beta-propeller protein</fullName>
    </recommendedName>
</protein>
<dbReference type="STRING" id="551991.SAMN05192529_107155"/>
<dbReference type="OrthoDB" id="1143207at2"/>
<evidence type="ECO:0000313" key="3">
    <source>
        <dbReference type="Proteomes" id="UP000199041"/>
    </source>
</evidence>
<dbReference type="RefSeq" id="WP_091396348.1">
    <property type="nucleotide sequence ID" value="NZ_FNQY01000007.1"/>
</dbReference>
<sequence length="339" mass="37772">MGYIITYGKKEPGLAVQELRLPRRLSTLKCAYTAIAMAACMILLFINVAAWAQTGSQRNDETLISGFPAGLNIQGDFRHFELDKLGNLFLISEQGSKITQYNKAGELVNHYDNVSSYGAISELDVTNPLKIAVYYRDYATIVVLDRFLSPVNTIDLRNAGIWEAETIASSYDNQFWVYDKQDAKIKKINGQGKVTFASNDLRQVFDDGVNPVKLLDRDGLLYAYDPSYGWYIFDYYGALNQKIPEKGLKDISVTEGILTGRKEKGGQAYLWMLNSDPRQLEAVPIEQQIFKDGSYGVDVPSGNSASAIQVRQTQYLGRSAEMLVLTNNGLGKIPLAVNK</sequence>
<dbReference type="EMBL" id="FNQY01000007">
    <property type="protein sequence ID" value="SEA07706.1"/>
    <property type="molecule type" value="Genomic_DNA"/>
</dbReference>
<evidence type="ECO:0000313" key="2">
    <source>
        <dbReference type="EMBL" id="SEA07706.1"/>
    </source>
</evidence>
<accession>A0A1H3Y7T0</accession>
<keyword evidence="3" id="KW-1185">Reference proteome</keyword>
<name>A0A1H3Y7T0_9BACT</name>
<dbReference type="AlphaFoldDB" id="A0A1H3Y7T0"/>
<gene>
    <name evidence="2" type="ORF">SAMN05192529_107155</name>
</gene>
<organism evidence="2 3">
    <name type="scientific">Arachidicoccus rhizosphaerae</name>
    <dbReference type="NCBI Taxonomy" id="551991"/>
    <lineage>
        <taxon>Bacteria</taxon>
        <taxon>Pseudomonadati</taxon>
        <taxon>Bacteroidota</taxon>
        <taxon>Chitinophagia</taxon>
        <taxon>Chitinophagales</taxon>
        <taxon>Chitinophagaceae</taxon>
        <taxon>Arachidicoccus</taxon>
    </lineage>
</organism>
<dbReference type="Gene3D" id="2.120.10.30">
    <property type="entry name" value="TolB, C-terminal domain"/>
    <property type="match status" value="1"/>
</dbReference>